<dbReference type="EMBL" id="WHVB01000012">
    <property type="protein sequence ID" value="KAF8478204.1"/>
    <property type="molecule type" value="Genomic_DNA"/>
</dbReference>
<name>A0A9P5T6R4_9AGAM</name>
<proteinExistence type="predicted"/>
<dbReference type="AlphaFoldDB" id="A0A9P5T6R4"/>
<comment type="caution">
    <text evidence="1">The sequence shown here is derived from an EMBL/GenBank/DDBJ whole genome shotgun (WGS) entry which is preliminary data.</text>
</comment>
<keyword evidence="2" id="KW-1185">Reference proteome</keyword>
<organism evidence="1 2">
    <name type="scientific">Russula ochroleuca</name>
    <dbReference type="NCBI Taxonomy" id="152965"/>
    <lineage>
        <taxon>Eukaryota</taxon>
        <taxon>Fungi</taxon>
        <taxon>Dikarya</taxon>
        <taxon>Basidiomycota</taxon>
        <taxon>Agaricomycotina</taxon>
        <taxon>Agaricomycetes</taxon>
        <taxon>Russulales</taxon>
        <taxon>Russulaceae</taxon>
        <taxon>Russula</taxon>
    </lineage>
</organism>
<evidence type="ECO:0000313" key="1">
    <source>
        <dbReference type="EMBL" id="KAF8478204.1"/>
    </source>
</evidence>
<sequence>MRHFLASKTLQGTRSAVQLQYSRGRREVSKMDIISAGSDFDTIWLGKAICAGYFHQAARVEGIIAEFVNIRSGLLAHLHPTSALSGLGSMLY</sequence>
<evidence type="ECO:0000313" key="2">
    <source>
        <dbReference type="Proteomes" id="UP000759537"/>
    </source>
</evidence>
<protein>
    <submittedName>
        <fullName evidence="1">Uncharacterized protein</fullName>
    </submittedName>
</protein>
<gene>
    <name evidence="1" type="ORF">DFH94DRAFT_754369</name>
</gene>
<accession>A0A9P5T6R4</accession>
<reference evidence="1" key="2">
    <citation type="journal article" date="2020" name="Nat. Commun.">
        <title>Large-scale genome sequencing of mycorrhizal fungi provides insights into the early evolution of symbiotic traits.</title>
        <authorList>
            <person name="Miyauchi S."/>
            <person name="Kiss E."/>
            <person name="Kuo A."/>
            <person name="Drula E."/>
            <person name="Kohler A."/>
            <person name="Sanchez-Garcia M."/>
            <person name="Morin E."/>
            <person name="Andreopoulos B."/>
            <person name="Barry K.W."/>
            <person name="Bonito G."/>
            <person name="Buee M."/>
            <person name="Carver A."/>
            <person name="Chen C."/>
            <person name="Cichocki N."/>
            <person name="Clum A."/>
            <person name="Culley D."/>
            <person name="Crous P.W."/>
            <person name="Fauchery L."/>
            <person name="Girlanda M."/>
            <person name="Hayes R.D."/>
            <person name="Keri Z."/>
            <person name="LaButti K."/>
            <person name="Lipzen A."/>
            <person name="Lombard V."/>
            <person name="Magnuson J."/>
            <person name="Maillard F."/>
            <person name="Murat C."/>
            <person name="Nolan M."/>
            <person name="Ohm R.A."/>
            <person name="Pangilinan J."/>
            <person name="Pereira M.F."/>
            <person name="Perotto S."/>
            <person name="Peter M."/>
            <person name="Pfister S."/>
            <person name="Riley R."/>
            <person name="Sitrit Y."/>
            <person name="Stielow J.B."/>
            <person name="Szollosi G."/>
            <person name="Zifcakova L."/>
            <person name="Stursova M."/>
            <person name="Spatafora J.W."/>
            <person name="Tedersoo L."/>
            <person name="Vaario L.M."/>
            <person name="Yamada A."/>
            <person name="Yan M."/>
            <person name="Wang P."/>
            <person name="Xu J."/>
            <person name="Bruns T."/>
            <person name="Baldrian P."/>
            <person name="Vilgalys R."/>
            <person name="Dunand C."/>
            <person name="Henrissat B."/>
            <person name="Grigoriev I.V."/>
            <person name="Hibbett D."/>
            <person name="Nagy L.G."/>
            <person name="Martin F.M."/>
        </authorList>
    </citation>
    <scope>NUCLEOTIDE SEQUENCE</scope>
    <source>
        <strain evidence="1">Prilba</strain>
    </source>
</reference>
<reference evidence="1" key="1">
    <citation type="submission" date="2019-10" db="EMBL/GenBank/DDBJ databases">
        <authorList>
            <consortium name="DOE Joint Genome Institute"/>
            <person name="Kuo A."/>
            <person name="Miyauchi S."/>
            <person name="Kiss E."/>
            <person name="Drula E."/>
            <person name="Kohler A."/>
            <person name="Sanchez-Garcia M."/>
            <person name="Andreopoulos B."/>
            <person name="Barry K.W."/>
            <person name="Bonito G."/>
            <person name="Buee M."/>
            <person name="Carver A."/>
            <person name="Chen C."/>
            <person name="Cichocki N."/>
            <person name="Clum A."/>
            <person name="Culley D."/>
            <person name="Crous P.W."/>
            <person name="Fauchery L."/>
            <person name="Girlanda M."/>
            <person name="Hayes R."/>
            <person name="Keri Z."/>
            <person name="LaButti K."/>
            <person name="Lipzen A."/>
            <person name="Lombard V."/>
            <person name="Magnuson J."/>
            <person name="Maillard F."/>
            <person name="Morin E."/>
            <person name="Murat C."/>
            <person name="Nolan M."/>
            <person name="Ohm R."/>
            <person name="Pangilinan J."/>
            <person name="Pereira M."/>
            <person name="Perotto S."/>
            <person name="Peter M."/>
            <person name="Riley R."/>
            <person name="Sitrit Y."/>
            <person name="Stielow B."/>
            <person name="Szollosi G."/>
            <person name="Zifcakova L."/>
            <person name="Stursova M."/>
            <person name="Spatafora J.W."/>
            <person name="Tedersoo L."/>
            <person name="Vaario L.-M."/>
            <person name="Yamada A."/>
            <person name="Yan M."/>
            <person name="Wang P."/>
            <person name="Xu J."/>
            <person name="Bruns T."/>
            <person name="Baldrian P."/>
            <person name="Vilgalys R."/>
            <person name="Henrissat B."/>
            <person name="Grigoriev I.V."/>
            <person name="Hibbett D."/>
            <person name="Nagy L.G."/>
            <person name="Martin F.M."/>
        </authorList>
    </citation>
    <scope>NUCLEOTIDE SEQUENCE</scope>
    <source>
        <strain evidence="1">Prilba</strain>
    </source>
</reference>
<dbReference type="OrthoDB" id="10253254at2759"/>
<dbReference type="Proteomes" id="UP000759537">
    <property type="component" value="Unassembled WGS sequence"/>
</dbReference>